<evidence type="ECO:0000256" key="11">
    <source>
        <dbReference type="ARBA" id="ARBA00023004"/>
    </source>
</evidence>
<dbReference type="PANTHER" id="PTHR10422:SF35">
    <property type="entry name" value="CYTOCHROME BO(3) UBIQUINOL OXIDASE SUBUNIT 1"/>
    <property type="match status" value="1"/>
</dbReference>
<dbReference type="InterPro" id="IPR036927">
    <property type="entry name" value="Cyt_c_oxase-like_su1_sf"/>
</dbReference>
<comment type="caution">
    <text evidence="17">The sequence shown here is derived from an EMBL/GenBank/DDBJ whole genome shotgun (WGS) entry which is preliminary data.</text>
</comment>
<evidence type="ECO:0000256" key="15">
    <source>
        <dbReference type="SAM" id="Phobius"/>
    </source>
</evidence>
<evidence type="ECO:0000256" key="10">
    <source>
        <dbReference type="ARBA" id="ARBA00022989"/>
    </source>
</evidence>
<evidence type="ECO:0000256" key="14">
    <source>
        <dbReference type="RuleBase" id="RU000370"/>
    </source>
</evidence>
<keyword evidence="5 14" id="KW-0349">Heme</keyword>
<keyword evidence="9 14" id="KW-0249">Electron transport</keyword>
<feature type="transmembrane region" description="Helical" evidence="15">
    <location>
        <begin position="829"/>
        <end position="847"/>
    </location>
</feature>
<evidence type="ECO:0000256" key="2">
    <source>
        <dbReference type="ARBA" id="ARBA00009578"/>
    </source>
</evidence>
<evidence type="ECO:0000256" key="9">
    <source>
        <dbReference type="ARBA" id="ARBA00022982"/>
    </source>
</evidence>
<dbReference type="RefSeq" id="WP_305928589.1">
    <property type="nucleotide sequence ID" value="NZ_JAVAIL010000001.1"/>
</dbReference>
<feature type="transmembrane region" description="Helical" evidence="15">
    <location>
        <begin position="95"/>
        <end position="120"/>
    </location>
</feature>
<dbReference type="Gene3D" id="1.20.210.10">
    <property type="entry name" value="Cytochrome c oxidase-like, subunit I domain"/>
    <property type="match status" value="1"/>
</dbReference>
<keyword evidence="18" id="KW-1185">Reference proteome</keyword>
<sequence length="850" mass="92696">MAGRESETGFDHDLYKLFPVHAPRPEGEVEELDRIWKAPTGWGLLKGINNNYIGFFHLSTAFLFFLLAGILALGMRVQLAAPLEDFLPQETYNQFFTMHGTMMMFLFAVPAVEAAGMLLLPQMLGARELPFPRMAAYGFWMFLIGGLSFFASIFFSLAPSGGWFMYPPLTSIAFSPEINTDFYLLGIGFIEISAIAGAVEIIVGVLRSRAPGMTLDRMPIFAWAMLVFGVMIILAFPAIIAATSLLELERAFNWPFFDPTRGGDPLLWQHLFWFFGHPEVYIIFIPAAGMMSMMVATIARTPLVGYRLNVVALVATGFISFGVWAHHMFATGMPRVSTGYFSAASMAVSLPAGIQVFCWIATLASGRIRWSAPALFVTGSIVTFTIGGLTGVMVGMVPFDWQAHDTYFIVAHLHYVLIGGMVMPLFGAFYYWAGMTSKNALSDRLGRWVFALFFSGVHITFMPMHLTGFLGMPRRVYTYLPGRELDLVNLISTVGAFVIAAGVALFLYDLARNFRFTAAESAGNVYDAGTLEWLPAGLYSSRSLPLVKSRDPLWDDPDLAKDTQEGRYFLPNSATGLRETIITSPINAEPQYLQIIPGPSPFPTAAAFFTAAFFLSLTVQAYAFAMFCGVIAVGCMLRWMWDSDPPLEQKTADIGAGITVPVAITGPSSHGWWGLNVLMVVMGMIGAMMLFSYLYLFGLRPDIWIAAPPLEQTLGILGLFGATTALAWLSRRMLSWRKPGIPAGQLPWITAALAATCLALGVWWDWSGWSEAGLDPVASGQGATVFAAVGYQGCLTAISALLAGYLGFRSGRGLITPPASVTLDTVSRFIGYVGVQGAVLALVIRLLPGG</sequence>
<accession>A0ABT9H562</accession>
<evidence type="ECO:0000313" key="18">
    <source>
        <dbReference type="Proteomes" id="UP001235664"/>
    </source>
</evidence>
<keyword evidence="10 15" id="KW-1133">Transmembrane helix</keyword>
<proteinExistence type="inferred from homology"/>
<keyword evidence="12" id="KW-0186">Copper</keyword>
<keyword evidence="4" id="KW-1003">Cell membrane</keyword>
<comment type="similarity">
    <text evidence="2 14">Belongs to the heme-copper respiratory oxidase family.</text>
</comment>
<evidence type="ECO:0000256" key="6">
    <source>
        <dbReference type="ARBA" id="ARBA00022660"/>
    </source>
</evidence>
<evidence type="ECO:0000313" key="17">
    <source>
        <dbReference type="EMBL" id="MDP4538455.1"/>
    </source>
</evidence>
<keyword evidence="13 15" id="KW-0472">Membrane</keyword>
<dbReference type="EMBL" id="JAVAIL010000001">
    <property type="protein sequence ID" value="MDP4538455.1"/>
    <property type="molecule type" value="Genomic_DNA"/>
</dbReference>
<keyword evidence="8" id="KW-0479">Metal-binding</keyword>
<feature type="transmembrane region" description="Helical" evidence="15">
    <location>
        <begin position="52"/>
        <end position="75"/>
    </location>
</feature>
<feature type="transmembrane region" description="Helical" evidence="15">
    <location>
        <begin position="140"/>
        <end position="162"/>
    </location>
</feature>
<name>A0ABT9H562_9SPHN</name>
<keyword evidence="11" id="KW-0408">Iron</keyword>
<feature type="transmembrane region" description="Helical" evidence="15">
    <location>
        <begin position="621"/>
        <end position="641"/>
    </location>
</feature>
<gene>
    <name evidence="17" type="ORF">Q9K01_02280</name>
</gene>
<feature type="transmembrane region" description="Helical" evidence="15">
    <location>
        <begin position="339"/>
        <end position="362"/>
    </location>
</feature>
<dbReference type="InterPro" id="IPR000883">
    <property type="entry name" value="Cyt_C_Oxase_1"/>
</dbReference>
<feature type="transmembrane region" description="Helical" evidence="15">
    <location>
        <begin position="182"/>
        <end position="206"/>
    </location>
</feature>
<organism evidence="17 18">
    <name type="scientific">Qipengyuania benthica</name>
    <dbReference type="NCBI Taxonomy" id="3067651"/>
    <lineage>
        <taxon>Bacteria</taxon>
        <taxon>Pseudomonadati</taxon>
        <taxon>Pseudomonadota</taxon>
        <taxon>Alphaproteobacteria</taxon>
        <taxon>Sphingomonadales</taxon>
        <taxon>Erythrobacteraceae</taxon>
        <taxon>Qipengyuania</taxon>
    </lineage>
</organism>
<keyword evidence="3 14" id="KW-0813">Transport</keyword>
<dbReference type="Proteomes" id="UP001235664">
    <property type="component" value="Unassembled WGS sequence"/>
</dbReference>
<dbReference type="InterPro" id="IPR023616">
    <property type="entry name" value="Cyt_c_oxase-like_su1_dom"/>
</dbReference>
<dbReference type="PRINTS" id="PR01165">
    <property type="entry name" value="CYCOXIDASEI"/>
</dbReference>
<evidence type="ECO:0000256" key="3">
    <source>
        <dbReference type="ARBA" id="ARBA00022448"/>
    </source>
</evidence>
<comment type="subcellular location">
    <subcellularLocation>
        <location evidence="1">Cell membrane</location>
        <topology evidence="1">Multi-pass membrane protein</topology>
    </subcellularLocation>
</comment>
<keyword evidence="6 14" id="KW-0679">Respiratory chain</keyword>
<feature type="transmembrane region" description="Helical" evidence="15">
    <location>
        <begin position="445"/>
        <end position="467"/>
    </location>
</feature>
<evidence type="ECO:0000256" key="1">
    <source>
        <dbReference type="ARBA" id="ARBA00004651"/>
    </source>
</evidence>
<dbReference type="SUPFAM" id="SSF81442">
    <property type="entry name" value="Cytochrome c oxidase subunit I-like"/>
    <property type="match status" value="1"/>
</dbReference>
<feature type="transmembrane region" description="Helical" evidence="15">
    <location>
        <begin position="218"/>
        <end position="246"/>
    </location>
</feature>
<dbReference type="PROSITE" id="PS50855">
    <property type="entry name" value="COX1"/>
    <property type="match status" value="1"/>
</dbReference>
<feature type="transmembrane region" description="Helical" evidence="15">
    <location>
        <begin position="746"/>
        <end position="764"/>
    </location>
</feature>
<evidence type="ECO:0000256" key="13">
    <source>
        <dbReference type="ARBA" id="ARBA00023136"/>
    </source>
</evidence>
<dbReference type="PANTHER" id="PTHR10422">
    <property type="entry name" value="CYTOCHROME C OXIDASE SUBUNIT 1"/>
    <property type="match status" value="1"/>
</dbReference>
<feature type="domain" description="Cytochrome oxidase subunit I profile" evidence="16">
    <location>
        <begin position="36"/>
        <end position="560"/>
    </location>
</feature>
<keyword evidence="7 14" id="KW-0812">Transmembrane</keyword>
<feature type="transmembrane region" description="Helical" evidence="15">
    <location>
        <begin position="716"/>
        <end position="734"/>
    </location>
</feature>
<evidence type="ECO:0000256" key="5">
    <source>
        <dbReference type="ARBA" id="ARBA00022617"/>
    </source>
</evidence>
<dbReference type="InterPro" id="IPR023615">
    <property type="entry name" value="Cyt_c_Oxase_su1_BS"/>
</dbReference>
<feature type="transmembrane region" description="Helical" evidence="15">
    <location>
        <begin position="409"/>
        <end position="433"/>
    </location>
</feature>
<evidence type="ECO:0000259" key="16">
    <source>
        <dbReference type="PROSITE" id="PS50855"/>
    </source>
</evidence>
<feature type="transmembrane region" description="Helical" evidence="15">
    <location>
        <begin position="673"/>
        <end position="696"/>
    </location>
</feature>
<feature type="transmembrane region" description="Helical" evidence="15">
    <location>
        <begin position="487"/>
        <end position="508"/>
    </location>
</feature>
<feature type="transmembrane region" description="Helical" evidence="15">
    <location>
        <begin position="784"/>
        <end position="808"/>
    </location>
</feature>
<feature type="transmembrane region" description="Helical" evidence="15">
    <location>
        <begin position="374"/>
        <end position="397"/>
    </location>
</feature>
<protein>
    <submittedName>
        <fullName evidence="17">Cbb3-type cytochrome c oxidase subunit I</fullName>
    </submittedName>
</protein>
<feature type="transmembrane region" description="Helical" evidence="15">
    <location>
        <begin position="306"/>
        <end position="327"/>
    </location>
</feature>
<dbReference type="PROSITE" id="PS00077">
    <property type="entry name" value="COX1_CUB"/>
    <property type="match status" value="1"/>
</dbReference>
<feature type="transmembrane region" description="Helical" evidence="15">
    <location>
        <begin position="280"/>
        <end position="299"/>
    </location>
</feature>
<evidence type="ECO:0000256" key="7">
    <source>
        <dbReference type="ARBA" id="ARBA00022692"/>
    </source>
</evidence>
<evidence type="ECO:0000256" key="4">
    <source>
        <dbReference type="ARBA" id="ARBA00022475"/>
    </source>
</evidence>
<reference evidence="17 18" key="1">
    <citation type="submission" date="2023-08" db="EMBL/GenBank/DDBJ databases">
        <title>genomic of DY56.</title>
        <authorList>
            <person name="Wang Y."/>
        </authorList>
    </citation>
    <scope>NUCLEOTIDE SEQUENCE [LARGE SCALE GENOMIC DNA]</scope>
    <source>
        <strain evidence="17 18">DY56-A-20</strain>
    </source>
</reference>
<dbReference type="Pfam" id="PF00115">
    <property type="entry name" value="COX1"/>
    <property type="match status" value="1"/>
</dbReference>
<evidence type="ECO:0000256" key="8">
    <source>
        <dbReference type="ARBA" id="ARBA00022723"/>
    </source>
</evidence>
<evidence type="ECO:0000256" key="12">
    <source>
        <dbReference type="ARBA" id="ARBA00023008"/>
    </source>
</evidence>